<gene>
    <name evidence="2" type="ORF">AMORRO_LOCUS7589</name>
</gene>
<dbReference type="EMBL" id="CAJVPV010005822">
    <property type="protein sequence ID" value="CAG8596528.1"/>
    <property type="molecule type" value="Genomic_DNA"/>
</dbReference>
<accession>A0A9N9GC45</accession>
<evidence type="ECO:0000256" key="1">
    <source>
        <dbReference type="SAM" id="MobiDB-lite"/>
    </source>
</evidence>
<feature type="compositionally biased region" description="Low complexity" evidence="1">
    <location>
        <begin position="146"/>
        <end position="159"/>
    </location>
</feature>
<feature type="compositionally biased region" description="Basic and acidic residues" evidence="1">
    <location>
        <begin position="130"/>
        <end position="142"/>
    </location>
</feature>
<keyword evidence="3" id="KW-1185">Reference proteome</keyword>
<sequence length="347" mass="40533">MSEYFERNPETWSIIDFLSKSEVEPCDAKIDKYTKSLKAIANDQQGERAKKAQSLLDNFILASNISLKSWRERRPVRLLLADPALDPLRHSWPDRLADVSQIYIHQPNLNAETVVNGGTVKNINGEVKLMSRRDQNEAKTTKDTLSSPSGVQNSSSGSGKCKTTYSASSNSLYIRKQDLIKRLRQEKLRTKSTYEPTTNKLLMDRLKIKRDYKWDSVTNETTEYIDELIDNSDTRNKFHSKLQLPFVPLDEPYSFDKHYEMNWMRCRWHLLNVRTDQEKNREKKSGHKIDVLFCIDNMEYFGSETYTDEDLSNSKPISYKQKLFREMKDQLDCLLKSLNFTKESLKK</sequence>
<evidence type="ECO:0000313" key="2">
    <source>
        <dbReference type="EMBL" id="CAG8596528.1"/>
    </source>
</evidence>
<evidence type="ECO:0000313" key="3">
    <source>
        <dbReference type="Proteomes" id="UP000789342"/>
    </source>
</evidence>
<name>A0A9N9GC45_9GLOM</name>
<dbReference type="AlphaFoldDB" id="A0A9N9GC45"/>
<comment type="caution">
    <text evidence="2">The sequence shown here is derived from an EMBL/GenBank/DDBJ whole genome shotgun (WGS) entry which is preliminary data.</text>
</comment>
<dbReference type="Proteomes" id="UP000789342">
    <property type="component" value="Unassembled WGS sequence"/>
</dbReference>
<organism evidence="2 3">
    <name type="scientific">Acaulospora morrowiae</name>
    <dbReference type="NCBI Taxonomy" id="94023"/>
    <lineage>
        <taxon>Eukaryota</taxon>
        <taxon>Fungi</taxon>
        <taxon>Fungi incertae sedis</taxon>
        <taxon>Mucoromycota</taxon>
        <taxon>Glomeromycotina</taxon>
        <taxon>Glomeromycetes</taxon>
        <taxon>Diversisporales</taxon>
        <taxon>Acaulosporaceae</taxon>
        <taxon>Acaulospora</taxon>
    </lineage>
</organism>
<reference evidence="2" key="1">
    <citation type="submission" date="2021-06" db="EMBL/GenBank/DDBJ databases">
        <authorList>
            <person name="Kallberg Y."/>
            <person name="Tangrot J."/>
            <person name="Rosling A."/>
        </authorList>
    </citation>
    <scope>NUCLEOTIDE SEQUENCE</scope>
    <source>
        <strain evidence="2">CL551</strain>
    </source>
</reference>
<feature type="region of interest" description="Disordered" evidence="1">
    <location>
        <begin position="130"/>
        <end position="165"/>
    </location>
</feature>
<protein>
    <submittedName>
        <fullName evidence="2">13363_t:CDS:1</fullName>
    </submittedName>
</protein>
<proteinExistence type="predicted"/>